<dbReference type="EMBL" id="CP108164">
    <property type="protein sequence ID" value="WTQ83340.1"/>
    <property type="molecule type" value="Genomic_DNA"/>
</dbReference>
<protein>
    <recommendedName>
        <fullName evidence="3">HEPN AbiU2-like domain-containing protein</fullName>
    </recommendedName>
</protein>
<evidence type="ECO:0008006" key="3">
    <source>
        <dbReference type="Google" id="ProtNLM"/>
    </source>
</evidence>
<evidence type="ECO:0000313" key="2">
    <source>
        <dbReference type="Proteomes" id="UP001622557"/>
    </source>
</evidence>
<reference evidence="1 2" key="1">
    <citation type="submission" date="2022-10" db="EMBL/GenBank/DDBJ databases">
        <title>The complete genomes of actinobacterial strains from the NBC collection.</title>
        <authorList>
            <person name="Joergensen T.S."/>
            <person name="Alvarez Arevalo M."/>
            <person name="Sterndorff E.B."/>
            <person name="Faurdal D."/>
            <person name="Vuksanovic O."/>
            <person name="Mourched A.-S."/>
            <person name="Charusanti P."/>
            <person name="Shaw S."/>
            <person name="Blin K."/>
            <person name="Weber T."/>
        </authorList>
    </citation>
    <scope>NUCLEOTIDE SEQUENCE [LARGE SCALE GENOMIC DNA]</scope>
    <source>
        <strain evidence="1 2">NBC_00156</strain>
    </source>
</reference>
<sequence length="255" mass="28216">MGEALLTGESAIKPVENAGILKHFSHLAGLSNDVIRTSTTKCGVNLGVILQLEADIGLWEARMSGRPESGQLADARRELGFATYAACSGLYRMAFGGVRTFLELSFAAVYFSANELHRRQWVSDRRDFSWSDALDENSGVLSKPFMREFFEHDVREAEMYAAMAARAYRHCSQFVHGKLAVTEALPRDISFSEVALDDWVTTARNAAQAVLFLLYGRYSADFLPGDNGQLGATLEHSFSHLKSVRTALGLPLEER</sequence>
<dbReference type="GeneID" id="97283735"/>
<evidence type="ECO:0000313" key="1">
    <source>
        <dbReference type="EMBL" id="WTQ83340.1"/>
    </source>
</evidence>
<gene>
    <name evidence="1" type="ORF">OG350_24900</name>
</gene>
<organism evidence="1 2">
    <name type="scientific">Streptomyces achromogenes</name>
    <dbReference type="NCBI Taxonomy" id="67255"/>
    <lineage>
        <taxon>Bacteria</taxon>
        <taxon>Bacillati</taxon>
        <taxon>Actinomycetota</taxon>
        <taxon>Actinomycetes</taxon>
        <taxon>Kitasatosporales</taxon>
        <taxon>Streptomycetaceae</taxon>
        <taxon>Streptomyces</taxon>
    </lineage>
</organism>
<name>A0ABZ1KRY2_STRAH</name>
<proteinExistence type="predicted"/>
<accession>A0ABZ1KRY2</accession>
<keyword evidence="2" id="KW-1185">Reference proteome</keyword>
<dbReference type="Proteomes" id="UP001622557">
    <property type="component" value="Chromosome"/>
</dbReference>
<dbReference type="RefSeq" id="WP_405449994.1">
    <property type="nucleotide sequence ID" value="NZ_CP108164.1"/>
</dbReference>